<dbReference type="EMBL" id="JAYMYQ010000006">
    <property type="protein sequence ID" value="KAK7325208.1"/>
    <property type="molecule type" value="Genomic_DNA"/>
</dbReference>
<keyword evidence="2" id="KW-1185">Reference proteome</keyword>
<evidence type="ECO:0000313" key="2">
    <source>
        <dbReference type="Proteomes" id="UP001367508"/>
    </source>
</evidence>
<comment type="caution">
    <text evidence="1">The sequence shown here is derived from an EMBL/GenBank/DDBJ whole genome shotgun (WGS) entry which is preliminary data.</text>
</comment>
<proteinExistence type="predicted"/>
<evidence type="ECO:0000313" key="1">
    <source>
        <dbReference type="EMBL" id="KAK7325208.1"/>
    </source>
</evidence>
<gene>
    <name evidence="1" type="ORF">VNO77_29366</name>
</gene>
<protein>
    <submittedName>
        <fullName evidence="1">Uncharacterized protein</fullName>
    </submittedName>
</protein>
<organism evidence="1 2">
    <name type="scientific">Canavalia gladiata</name>
    <name type="common">Sword bean</name>
    <name type="synonym">Dolichos gladiatus</name>
    <dbReference type="NCBI Taxonomy" id="3824"/>
    <lineage>
        <taxon>Eukaryota</taxon>
        <taxon>Viridiplantae</taxon>
        <taxon>Streptophyta</taxon>
        <taxon>Embryophyta</taxon>
        <taxon>Tracheophyta</taxon>
        <taxon>Spermatophyta</taxon>
        <taxon>Magnoliopsida</taxon>
        <taxon>eudicotyledons</taxon>
        <taxon>Gunneridae</taxon>
        <taxon>Pentapetalae</taxon>
        <taxon>rosids</taxon>
        <taxon>fabids</taxon>
        <taxon>Fabales</taxon>
        <taxon>Fabaceae</taxon>
        <taxon>Papilionoideae</taxon>
        <taxon>50 kb inversion clade</taxon>
        <taxon>NPAAA clade</taxon>
        <taxon>indigoferoid/millettioid clade</taxon>
        <taxon>Phaseoleae</taxon>
        <taxon>Canavalia</taxon>
    </lineage>
</organism>
<dbReference type="Proteomes" id="UP001367508">
    <property type="component" value="Unassembled WGS sequence"/>
</dbReference>
<reference evidence="1 2" key="1">
    <citation type="submission" date="2024-01" db="EMBL/GenBank/DDBJ databases">
        <title>The genomes of 5 underutilized Papilionoideae crops provide insights into root nodulation and disease resistanc.</title>
        <authorList>
            <person name="Jiang F."/>
        </authorList>
    </citation>
    <scope>NUCLEOTIDE SEQUENCE [LARGE SCALE GENOMIC DNA]</scope>
    <source>
        <strain evidence="1">LVBAO_FW01</strain>
        <tissue evidence="1">Leaves</tissue>
    </source>
</reference>
<accession>A0AAN9L1C3</accession>
<sequence>MGGIHELEAKILARGARFATGWGRRERKEERGWRRRKAKGISKLVEKSERGLFIVLPSLVPSLPLSSFPLEPLRRSWLSSCLIRNHSGDTELTPPGMADEPTPENTVFDLAKLGFQLDIGFGDLSLS</sequence>
<dbReference type="AlphaFoldDB" id="A0AAN9L1C3"/>
<name>A0AAN9L1C3_CANGL</name>